<keyword evidence="16" id="KW-1185">Reference proteome</keyword>
<keyword evidence="13" id="KW-0902">Two-component regulatory system</keyword>
<dbReference type="InterPro" id="IPR050980">
    <property type="entry name" value="2C_sensor_his_kinase"/>
</dbReference>
<evidence type="ECO:0000256" key="12">
    <source>
        <dbReference type="ARBA" id="ARBA00022989"/>
    </source>
</evidence>
<dbReference type="InterPro" id="IPR036097">
    <property type="entry name" value="HisK_dim/P_sf"/>
</dbReference>
<comment type="caution">
    <text evidence="15">The sequence shown here is derived from an EMBL/GenBank/DDBJ whole genome shotgun (WGS) entry which is preliminary data.</text>
</comment>
<reference evidence="15 16" key="1">
    <citation type="journal article" date="2018" name="Arch. Microbiol.">
        <title>New insights into the metabolic potential of the phototrophic purple bacterium Rhodopila globiformis DSM 161(T) from its draft genome sequence and evidence for a vanadium-dependent nitrogenase.</title>
        <authorList>
            <person name="Imhoff J.F."/>
            <person name="Rahn T."/>
            <person name="Kunzel S."/>
            <person name="Neulinger S.C."/>
        </authorList>
    </citation>
    <scope>NUCLEOTIDE SEQUENCE [LARGE SCALE GENOMIC DNA]</scope>
    <source>
        <strain evidence="15 16">DSM 16996</strain>
    </source>
</reference>
<evidence type="ECO:0000313" key="16">
    <source>
        <dbReference type="Proteomes" id="UP000239089"/>
    </source>
</evidence>
<evidence type="ECO:0000256" key="7">
    <source>
        <dbReference type="ARBA" id="ARBA00022679"/>
    </source>
</evidence>
<evidence type="ECO:0000256" key="6">
    <source>
        <dbReference type="ARBA" id="ARBA00022553"/>
    </source>
</evidence>
<evidence type="ECO:0000256" key="5">
    <source>
        <dbReference type="ARBA" id="ARBA00022519"/>
    </source>
</evidence>
<evidence type="ECO:0000313" key="15">
    <source>
        <dbReference type="EMBL" id="PPQ31895.1"/>
    </source>
</evidence>
<proteinExistence type="predicted"/>
<dbReference type="OrthoDB" id="9804645at2"/>
<evidence type="ECO:0000256" key="3">
    <source>
        <dbReference type="ARBA" id="ARBA00012438"/>
    </source>
</evidence>
<dbReference type="InterPro" id="IPR004358">
    <property type="entry name" value="Sig_transdc_His_kin-like_C"/>
</dbReference>
<dbReference type="SUPFAM" id="SSF158472">
    <property type="entry name" value="HAMP domain-like"/>
    <property type="match status" value="1"/>
</dbReference>
<name>A0A2S6NBA3_9HYPH</name>
<evidence type="ECO:0000256" key="10">
    <source>
        <dbReference type="ARBA" id="ARBA00022777"/>
    </source>
</evidence>
<comment type="catalytic activity">
    <reaction evidence="1">
        <text>ATP + protein L-histidine = ADP + protein N-phospho-L-histidine.</text>
        <dbReference type="EC" id="2.7.13.3"/>
    </reaction>
</comment>
<dbReference type="InterPro" id="IPR003594">
    <property type="entry name" value="HATPase_dom"/>
</dbReference>
<keyword evidence="6" id="KW-0597">Phosphoprotein</keyword>
<dbReference type="CDD" id="cd00075">
    <property type="entry name" value="HATPase"/>
    <property type="match status" value="1"/>
</dbReference>
<dbReference type="PANTHER" id="PTHR44936">
    <property type="entry name" value="SENSOR PROTEIN CREC"/>
    <property type="match status" value="1"/>
</dbReference>
<dbReference type="PRINTS" id="PR00344">
    <property type="entry name" value="BCTRLSENSOR"/>
</dbReference>
<keyword evidence="12" id="KW-1133">Transmembrane helix</keyword>
<keyword evidence="7" id="KW-0808">Transferase</keyword>
<evidence type="ECO:0000256" key="1">
    <source>
        <dbReference type="ARBA" id="ARBA00000085"/>
    </source>
</evidence>
<keyword evidence="5" id="KW-0997">Cell inner membrane</keyword>
<dbReference type="PROSITE" id="PS50109">
    <property type="entry name" value="HIS_KIN"/>
    <property type="match status" value="1"/>
</dbReference>
<evidence type="ECO:0000256" key="14">
    <source>
        <dbReference type="ARBA" id="ARBA00023136"/>
    </source>
</evidence>
<protein>
    <recommendedName>
        <fullName evidence="3">histidine kinase</fullName>
        <ecNumber evidence="3">2.7.13.3</ecNumber>
    </recommendedName>
</protein>
<evidence type="ECO:0000256" key="9">
    <source>
        <dbReference type="ARBA" id="ARBA00022741"/>
    </source>
</evidence>
<dbReference type="Gene3D" id="3.30.565.10">
    <property type="entry name" value="Histidine kinase-like ATPase, C-terminal domain"/>
    <property type="match status" value="1"/>
</dbReference>
<keyword evidence="9" id="KW-0547">Nucleotide-binding</keyword>
<dbReference type="PANTHER" id="PTHR44936:SF5">
    <property type="entry name" value="SENSOR HISTIDINE KINASE ENVZ"/>
    <property type="match status" value="1"/>
</dbReference>
<dbReference type="PROSITE" id="PS50885">
    <property type="entry name" value="HAMP"/>
    <property type="match status" value="1"/>
</dbReference>
<dbReference type="Pfam" id="PF02518">
    <property type="entry name" value="HATPase_c"/>
    <property type="match status" value="1"/>
</dbReference>
<dbReference type="CDD" id="cd00082">
    <property type="entry name" value="HisKA"/>
    <property type="match status" value="1"/>
</dbReference>
<dbReference type="RefSeq" id="WP_104507333.1">
    <property type="nucleotide sequence ID" value="NZ_JACIGC010000004.1"/>
</dbReference>
<dbReference type="InterPro" id="IPR005467">
    <property type="entry name" value="His_kinase_dom"/>
</dbReference>
<gene>
    <name evidence="15" type="ORF">CCR94_07955</name>
</gene>
<comment type="subcellular location">
    <subcellularLocation>
        <location evidence="2">Cell inner membrane</location>
        <topology evidence="2">Multi-pass membrane protein</topology>
    </subcellularLocation>
</comment>
<organism evidence="15 16">
    <name type="scientific">Rhodoblastus sphagnicola</name>
    <dbReference type="NCBI Taxonomy" id="333368"/>
    <lineage>
        <taxon>Bacteria</taxon>
        <taxon>Pseudomonadati</taxon>
        <taxon>Pseudomonadota</taxon>
        <taxon>Alphaproteobacteria</taxon>
        <taxon>Hyphomicrobiales</taxon>
        <taxon>Rhodoblastaceae</taxon>
        <taxon>Rhodoblastus</taxon>
    </lineage>
</organism>
<dbReference type="InterPro" id="IPR036890">
    <property type="entry name" value="HATPase_C_sf"/>
</dbReference>
<dbReference type="Pfam" id="PF00672">
    <property type="entry name" value="HAMP"/>
    <property type="match status" value="1"/>
</dbReference>
<dbReference type="SUPFAM" id="SSF47384">
    <property type="entry name" value="Homodimeric domain of signal transducing histidine kinase"/>
    <property type="match status" value="1"/>
</dbReference>
<dbReference type="CDD" id="cd06225">
    <property type="entry name" value="HAMP"/>
    <property type="match status" value="1"/>
</dbReference>
<evidence type="ECO:0000256" key="13">
    <source>
        <dbReference type="ARBA" id="ARBA00023012"/>
    </source>
</evidence>
<accession>A0A2S6NBA3</accession>
<dbReference type="GO" id="GO:0000155">
    <property type="term" value="F:phosphorelay sensor kinase activity"/>
    <property type="evidence" value="ECO:0007669"/>
    <property type="project" value="InterPro"/>
</dbReference>
<keyword evidence="14" id="KW-0472">Membrane</keyword>
<evidence type="ECO:0000256" key="11">
    <source>
        <dbReference type="ARBA" id="ARBA00022840"/>
    </source>
</evidence>
<evidence type="ECO:0000256" key="4">
    <source>
        <dbReference type="ARBA" id="ARBA00022475"/>
    </source>
</evidence>
<dbReference type="SUPFAM" id="SSF55874">
    <property type="entry name" value="ATPase domain of HSP90 chaperone/DNA topoisomerase II/histidine kinase"/>
    <property type="match status" value="1"/>
</dbReference>
<keyword evidence="10" id="KW-0418">Kinase</keyword>
<dbReference type="InterPro" id="IPR003660">
    <property type="entry name" value="HAMP_dom"/>
</dbReference>
<dbReference type="InterPro" id="IPR003661">
    <property type="entry name" value="HisK_dim/P_dom"/>
</dbReference>
<dbReference type="EMBL" id="NHSJ01000049">
    <property type="protein sequence ID" value="PPQ31895.1"/>
    <property type="molecule type" value="Genomic_DNA"/>
</dbReference>
<dbReference type="Proteomes" id="UP000239089">
    <property type="component" value="Unassembled WGS sequence"/>
</dbReference>
<keyword evidence="4" id="KW-1003">Cell membrane</keyword>
<dbReference type="SMART" id="SM00388">
    <property type="entry name" value="HisKA"/>
    <property type="match status" value="1"/>
</dbReference>
<dbReference type="SMART" id="SM00387">
    <property type="entry name" value="HATPase_c"/>
    <property type="match status" value="1"/>
</dbReference>
<dbReference type="Gene3D" id="1.10.8.500">
    <property type="entry name" value="HAMP domain in histidine kinase"/>
    <property type="match status" value="1"/>
</dbReference>
<evidence type="ECO:0000256" key="2">
    <source>
        <dbReference type="ARBA" id="ARBA00004429"/>
    </source>
</evidence>
<dbReference type="GO" id="GO:0005524">
    <property type="term" value="F:ATP binding"/>
    <property type="evidence" value="ECO:0007669"/>
    <property type="project" value="UniProtKB-KW"/>
</dbReference>
<dbReference type="EC" id="2.7.13.3" evidence="3"/>
<keyword evidence="8" id="KW-0812">Transmembrane</keyword>
<sequence>MVARTLVPPWRRMGFRIAGTIILALLAIQSLNLLAFHFAPRLGPHPYGARLLAKILAAEAPRVFSAPPGAVTPADASAAQLITLRRVDGFEGGRAIDEGTPYDLRLLAATLKARAPEIVEVRFTDEFPFPFHVLNLFGLARPPPPGLGGGPVVALDDAGPDVGYFGPLNLALRGPSNAWAIVGDARDDGFPRATLPLVSLLASLLAIFALAQGFAARETRPLRALAETAERIGRDRGHARAPLGGSHEVAALGEAFNRMQDRIAAFLDERRLMLAALSHDLRTPLTRMRLAAREIADQGQREELIAEIEEMSQLIEATLRFARDDADDEPRRATDLAILAQSLCDDVADHGGRALYHGPDHCILDLQPLALKRALANVIENACKFGEQAEVTLSDLGDATTIDILDRGPGIAPDLREEAFAPFRRLETGESRPGSGLGLTIARDAVLAQGGDIRLENRESGGLRVTIFLPRGAETRAS</sequence>
<keyword evidence="11" id="KW-0067">ATP-binding</keyword>
<dbReference type="SMART" id="SM00304">
    <property type="entry name" value="HAMP"/>
    <property type="match status" value="1"/>
</dbReference>
<dbReference type="GO" id="GO:0005886">
    <property type="term" value="C:plasma membrane"/>
    <property type="evidence" value="ECO:0007669"/>
    <property type="project" value="UniProtKB-SubCell"/>
</dbReference>
<dbReference type="Gene3D" id="1.10.287.130">
    <property type="match status" value="1"/>
</dbReference>
<dbReference type="Pfam" id="PF00512">
    <property type="entry name" value="HisKA"/>
    <property type="match status" value="1"/>
</dbReference>
<evidence type="ECO:0000256" key="8">
    <source>
        <dbReference type="ARBA" id="ARBA00022692"/>
    </source>
</evidence>
<dbReference type="AlphaFoldDB" id="A0A2S6NBA3"/>